<dbReference type="EMBL" id="JASPKY010000289">
    <property type="protein sequence ID" value="KAK9710748.1"/>
    <property type="molecule type" value="Genomic_DNA"/>
</dbReference>
<reference evidence="1 2" key="1">
    <citation type="journal article" date="2024" name="BMC Genomics">
        <title>De novo assembly and annotation of Popillia japonica's genome with initial clues to its potential as an invasive pest.</title>
        <authorList>
            <person name="Cucini C."/>
            <person name="Boschi S."/>
            <person name="Funari R."/>
            <person name="Cardaioli E."/>
            <person name="Iannotti N."/>
            <person name="Marturano G."/>
            <person name="Paoli F."/>
            <person name="Bruttini M."/>
            <person name="Carapelli A."/>
            <person name="Frati F."/>
            <person name="Nardi F."/>
        </authorList>
    </citation>
    <scope>NUCLEOTIDE SEQUENCE [LARGE SCALE GENOMIC DNA]</scope>
    <source>
        <strain evidence="1">DMR45628</strain>
    </source>
</reference>
<accession>A0AAW1JZ37</accession>
<organism evidence="1 2">
    <name type="scientific">Popillia japonica</name>
    <name type="common">Japanese beetle</name>
    <dbReference type="NCBI Taxonomy" id="7064"/>
    <lineage>
        <taxon>Eukaryota</taxon>
        <taxon>Metazoa</taxon>
        <taxon>Ecdysozoa</taxon>
        <taxon>Arthropoda</taxon>
        <taxon>Hexapoda</taxon>
        <taxon>Insecta</taxon>
        <taxon>Pterygota</taxon>
        <taxon>Neoptera</taxon>
        <taxon>Endopterygota</taxon>
        <taxon>Coleoptera</taxon>
        <taxon>Polyphaga</taxon>
        <taxon>Scarabaeiformia</taxon>
        <taxon>Scarabaeidae</taxon>
        <taxon>Rutelinae</taxon>
        <taxon>Popillia</taxon>
    </lineage>
</organism>
<gene>
    <name evidence="1" type="ORF">QE152_g25875</name>
</gene>
<dbReference type="AlphaFoldDB" id="A0AAW1JZ37"/>
<sequence length="83" mass="9159">MIKGSDKGSDSFRGCNFPDGYWAPTNPSTFSPSSTPGRSQRHIGIAASIYVKMFHGDELPYPGRENDIPKQSCVRRYISASTM</sequence>
<keyword evidence="2" id="KW-1185">Reference proteome</keyword>
<protein>
    <submittedName>
        <fullName evidence="1">Uncharacterized protein</fullName>
    </submittedName>
</protein>
<evidence type="ECO:0000313" key="1">
    <source>
        <dbReference type="EMBL" id="KAK9710748.1"/>
    </source>
</evidence>
<dbReference type="Proteomes" id="UP001458880">
    <property type="component" value="Unassembled WGS sequence"/>
</dbReference>
<comment type="caution">
    <text evidence="1">The sequence shown here is derived from an EMBL/GenBank/DDBJ whole genome shotgun (WGS) entry which is preliminary data.</text>
</comment>
<evidence type="ECO:0000313" key="2">
    <source>
        <dbReference type="Proteomes" id="UP001458880"/>
    </source>
</evidence>
<proteinExistence type="predicted"/>
<name>A0AAW1JZ37_POPJA</name>